<dbReference type="Proteomes" id="UP001252370">
    <property type="component" value="Unassembled WGS sequence"/>
</dbReference>
<reference evidence="1" key="1">
    <citation type="submission" date="2023-07" db="EMBL/GenBank/DDBJ databases">
        <title>Sorghum-associated microbial communities from plants grown in Nebraska, USA.</title>
        <authorList>
            <person name="Schachtman D."/>
        </authorList>
    </citation>
    <scope>NUCLEOTIDE SEQUENCE</scope>
    <source>
        <strain evidence="1">BE73</strain>
    </source>
</reference>
<keyword evidence="2" id="KW-1185">Reference proteome</keyword>
<gene>
    <name evidence="1" type="ORF">J2Y01_004914</name>
</gene>
<name>A0ACC6KPC1_9DEIO</name>
<organism evidence="1 2">
    <name type="scientific">Deinococcus soli</name>
    <name type="common">ex Cha et al. 2016</name>
    <dbReference type="NCBI Taxonomy" id="1309411"/>
    <lineage>
        <taxon>Bacteria</taxon>
        <taxon>Thermotogati</taxon>
        <taxon>Deinococcota</taxon>
        <taxon>Deinococci</taxon>
        <taxon>Deinococcales</taxon>
        <taxon>Deinococcaceae</taxon>
        <taxon>Deinococcus</taxon>
    </lineage>
</organism>
<comment type="caution">
    <text evidence="1">The sequence shown here is derived from an EMBL/GenBank/DDBJ whole genome shotgun (WGS) entry which is preliminary data.</text>
</comment>
<evidence type="ECO:0000313" key="2">
    <source>
        <dbReference type="Proteomes" id="UP001252370"/>
    </source>
</evidence>
<accession>A0ACC6KPC1</accession>
<proteinExistence type="predicted"/>
<sequence length="42" mass="4349">MSPHDDANRALIEILRAGLPATPTPAPRPAPAPQDAPPTPAR</sequence>
<dbReference type="EMBL" id="JAVDTP010000028">
    <property type="protein sequence ID" value="MDR6754378.1"/>
    <property type="molecule type" value="Genomic_DNA"/>
</dbReference>
<protein>
    <submittedName>
        <fullName evidence="1">Uncharacterized protein</fullName>
    </submittedName>
</protein>
<evidence type="ECO:0000313" key="1">
    <source>
        <dbReference type="EMBL" id="MDR6754378.1"/>
    </source>
</evidence>